<accession>A0AAW0MSM1</accession>
<protein>
    <recommendedName>
        <fullName evidence="3">Apolipoprotein A-I</fullName>
    </recommendedName>
</protein>
<organism evidence="1 2">
    <name type="scientific">Mugilogobius chulae</name>
    <name type="common">yellowstripe goby</name>
    <dbReference type="NCBI Taxonomy" id="88201"/>
    <lineage>
        <taxon>Eukaryota</taxon>
        <taxon>Metazoa</taxon>
        <taxon>Chordata</taxon>
        <taxon>Craniata</taxon>
        <taxon>Vertebrata</taxon>
        <taxon>Euteleostomi</taxon>
        <taxon>Actinopterygii</taxon>
        <taxon>Neopterygii</taxon>
        <taxon>Teleostei</taxon>
        <taxon>Neoteleostei</taxon>
        <taxon>Acanthomorphata</taxon>
        <taxon>Gobiaria</taxon>
        <taxon>Gobiiformes</taxon>
        <taxon>Gobioidei</taxon>
        <taxon>Gobiidae</taxon>
        <taxon>Gobionellinae</taxon>
        <taxon>Mugilogobius</taxon>
    </lineage>
</organism>
<dbReference type="Proteomes" id="UP001460270">
    <property type="component" value="Unassembled WGS sequence"/>
</dbReference>
<evidence type="ECO:0008006" key="3">
    <source>
        <dbReference type="Google" id="ProtNLM"/>
    </source>
</evidence>
<dbReference type="EMBL" id="JBBPFD010000021">
    <property type="protein sequence ID" value="KAK7883140.1"/>
    <property type="molecule type" value="Genomic_DNA"/>
</dbReference>
<evidence type="ECO:0000313" key="2">
    <source>
        <dbReference type="Proteomes" id="UP001460270"/>
    </source>
</evidence>
<reference evidence="2" key="1">
    <citation type="submission" date="2024-04" db="EMBL/GenBank/DDBJ databases">
        <title>Salinicola lusitanus LLJ914,a marine bacterium isolated from the Okinawa Trough.</title>
        <authorList>
            <person name="Li J."/>
        </authorList>
    </citation>
    <scope>NUCLEOTIDE SEQUENCE [LARGE SCALE GENOMIC DNA]</scope>
</reference>
<dbReference type="AlphaFoldDB" id="A0AAW0MSM1"/>
<evidence type="ECO:0000313" key="1">
    <source>
        <dbReference type="EMBL" id="KAK7883140.1"/>
    </source>
</evidence>
<dbReference type="Gene3D" id="1.20.120.20">
    <property type="entry name" value="Apolipoprotein"/>
    <property type="match status" value="1"/>
</dbReference>
<dbReference type="SUPFAM" id="SSF58113">
    <property type="entry name" value="Apolipoprotein A-I"/>
    <property type="match status" value="1"/>
</dbReference>
<name>A0AAW0MSM1_9GOBI</name>
<proteinExistence type="predicted"/>
<gene>
    <name evidence="1" type="ORF">WMY93_029314</name>
</gene>
<comment type="caution">
    <text evidence="1">The sequence shown here is derived from an EMBL/GenBank/DDBJ whole genome shotgun (WGS) entry which is preliminary data.</text>
</comment>
<keyword evidence="2" id="KW-1185">Reference proteome</keyword>
<sequence length="191" mass="22040">MGKMLEKIVVNVEERASYVQEYTEQIKQGYNSEVIEAKFDETIVMKFVVLVLLFAVGCQSESLLDFTAAEYLRSAHILFSWSLDLYKRRVEGIVKNVEDEAVKTTILTQANSIHDQIIELQAQVKPFTTRVVETIDDATKDLRANIKAKVEALKEEFEPMRAELETVLREHEKEYEPLLGPLMDELNKKRD</sequence>